<gene>
    <name evidence="4" type="ORF">E1809_22705</name>
</gene>
<dbReference type="SUPFAM" id="SSF51735">
    <property type="entry name" value="NAD(P)-binding Rossmann-fold domains"/>
    <property type="match status" value="1"/>
</dbReference>
<protein>
    <submittedName>
        <fullName evidence="4">SDR family NAD(P)-dependent oxidoreductase</fullName>
    </submittedName>
</protein>
<dbReference type="Pfam" id="PF00106">
    <property type="entry name" value="adh_short"/>
    <property type="match status" value="1"/>
</dbReference>
<dbReference type="PRINTS" id="PR00081">
    <property type="entry name" value="GDHRDH"/>
</dbReference>
<evidence type="ECO:0000256" key="2">
    <source>
        <dbReference type="ARBA" id="ARBA00023002"/>
    </source>
</evidence>
<dbReference type="CDD" id="cd05374">
    <property type="entry name" value="17beta-HSD-like_SDR_c"/>
    <property type="match status" value="1"/>
</dbReference>
<reference evidence="4 5" key="1">
    <citation type="submission" date="2019-03" db="EMBL/GenBank/DDBJ databases">
        <title>Whole genome sequence of Arthrobacter sp JH1-1.</title>
        <authorList>
            <person name="Trinh H.N."/>
        </authorList>
    </citation>
    <scope>NUCLEOTIDE SEQUENCE [LARGE SCALE GENOMIC DNA]</scope>
    <source>
        <strain evidence="4 5">JH1-1</strain>
    </source>
</reference>
<evidence type="ECO:0000256" key="1">
    <source>
        <dbReference type="ARBA" id="ARBA00006484"/>
    </source>
</evidence>
<evidence type="ECO:0000256" key="3">
    <source>
        <dbReference type="RuleBase" id="RU000363"/>
    </source>
</evidence>
<dbReference type="GO" id="GO:0016491">
    <property type="term" value="F:oxidoreductase activity"/>
    <property type="evidence" value="ECO:0007669"/>
    <property type="project" value="UniProtKB-KW"/>
</dbReference>
<dbReference type="EMBL" id="SMRU01000038">
    <property type="protein sequence ID" value="TDF89760.1"/>
    <property type="molecule type" value="Genomic_DNA"/>
</dbReference>
<dbReference type="PRINTS" id="PR00080">
    <property type="entry name" value="SDRFAMILY"/>
</dbReference>
<proteinExistence type="inferred from homology"/>
<keyword evidence="2" id="KW-0560">Oxidoreductase</keyword>
<dbReference type="InterPro" id="IPR020904">
    <property type="entry name" value="Sc_DH/Rdtase_CS"/>
</dbReference>
<evidence type="ECO:0000313" key="4">
    <source>
        <dbReference type="EMBL" id="TDF89760.1"/>
    </source>
</evidence>
<evidence type="ECO:0000313" key="5">
    <source>
        <dbReference type="Proteomes" id="UP000295511"/>
    </source>
</evidence>
<comment type="similarity">
    <text evidence="1 3">Belongs to the short-chain dehydrogenases/reductases (SDR) family.</text>
</comment>
<dbReference type="InterPro" id="IPR051911">
    <property type="entry name" value="SDR_oxidoreductase"/>
</dbReference>
<dbReference type="OrthoDB" id="9792003at2"/>
<name>A0A4R5K764_9MICC</name>
<organism evidence="4 5">
    <name type="scientific">Arthrobacter terricola</name>
    <dbReference type="NCBI Taxonomy" id="2547396"/>
    <lineage>
        <taxon>Bacteria</taxon>
        <taxon>Bacillati</taxon>
        <taxon>Actinomycetota</taxon>
        <taxon>Actinomycetes</taxon>
        <taxon>Micrococcales</taxon>
        <taxon>Micrococcaceae</taxon>
        <taxon>Arthrobacter</taxon>
    </lineage>
</organism>
<accession>A0A4R5K764</accession>
<dbReference type="InterPro" id="IPR036291">
    <property type="entry name" value="NAD(P)-bd_dom_sf"/>
</dbReference>
<dbReference type="Gene3D" id="3.40.50.720">
    <property type="entry name" value="NAD(P)-binding Rossmann-like Domain"/>
    <property type="match status" value="1"/>
</dbReference>
<dbReference type="PANTHER" id="PTHR43976">
    <property type="entry name" value="SHORT CHAIN DEHYDROGENASE"/>
    <property type="match status" value="1"/>
</dbReference>
<dbReference type="NCBIfam" id="NF004824">
    <property type="entry name" value="PRK06180.1"/>
    <property type="match status" value="1"/>
</dbReference>
<dbReference type="PANTHER" id="PTHR43976:SF16">
    <property type="entry name" value="SHORT-CHAIN DEHYDROGENASE_REDUCTASE FAMILY PROTEIN"/>
    <property type="match status" value="1"/>
</dbReference>
<dbReference type="PROSITE" id="PS00061">
    <property type="entry name" value="ADH_SHORT"/>
    <property type="match status" value="1"/>
</dbReference>
<keyword evidence="5" id="KW-1185">Reference proteome</keyword>
<dbReference type="InterPro" id="IPR002347">
    <property type="entry name" value="SDR_fam"/>
</dbReference>
<sequence>MERTGWPVPPHIAKENALKTWLITGTSTGFGRELVKAVLADGDRVVATARNIDHVKDLVSAGGDRAVPVQLDLTRPDQIARAVDAAERAFDDAGIDVLVNNAGIGYFSAVEEATEEAIRQIFEINVFGLSDLTRKVLPGMRARRSGAIVNFSSIGGLRSFPAVGYYSATKFAVEGLTEALHHEIAPLGLKTMLVEPGPFRTDWAGRSAAETLPEREIADYADTAGAQRAAFRQETGKEPGDPRKAAVAIVTALKAPSPPRRLLLGTPALELALDHLKSLETEFRRWEELTTSADF</sequence>
<comment type="caution">
    <text evidence="4">The sequence shown here is derived from an EMBL/GenBank/DDBJ whole genome shotgun (WGS) entry which is preliminary data.</text>
</comment>
<dbReference type="AlphaFoldDB" id="A0A4R5K764"/>
<dbReference type="Proteomes" id="UP000295511">
    <property type="component" value="Unassembled WGS sequence"/>
</dbReference>